<evidence type="ECO:0000313" key="1">
    <source>
        <dbReference type="EMBL" id="MFD1538768.1"/>
    </source>
</evidence>
<keyword evidence="2" id="KW-1185">Reference proteome</keyword>
<name>A0ABW4G955_9ACTN</name>
<gene>
    <name evidence="1" type="ORF">ACFSJ0_17055</name>
</gene>
<accession>A0ABW4G955</accession>
<sequence>MSLRKGTREMHTVMETRGFVVDTEANTTALGYLCPALNRRRSAEEEAQRKREHDVIATAERRCAAVPEHQPRVRPSLRARATLWVAYTGMLNL</sequence>
<evidence type="ECO:0000313" key="2">
    <source>
        <dbReference type="Proteomes" id="UP001597097"/>
    </source>
</evidence>
<organism evidence="1 2">
    <name type="scientific">Nonomuraea guangzhouensis</name>
    <dbReference type="NCBI Taxonomy" id="1291555"/>
    <lineage>
        <taxon>Bacteria</taxon>
        <taxon>Bacillati</taxon>
        <taxon>Actinomycetota</taxon>
        <taxon>Actinomycetes</taxon>
        <taxon>Streptosporangiales</taxon>
        <taxon>Streptosporangiaceae</taxon>
        <taxon>Nonomuraea</taxon>
    </lineage>
</organism>
<protein>
    <submittedName>
        <fullName evidence="1">Uncharacterized protein</fullName>
    </submittedName>
</protein>
<reference evidence="2" key="1">
    <citation type="journal article" date="2019" name="Int. J. Syst. Evol. Microbiol.">
        <title>The Global Catalogue of Microorganisms (GCM) 10K type strain sequencing project: providing services to taxonomists for standard genome sequencing and annotation.</title>
        <authorList>
            <consortium name="The Broad Institute Genomics Platform"/>
            <consortium name="The Broad Institute Genome Sequencing Center for Infectious Disease"/>
            <person name="Wu L."/>
            <person name="Ma J."/>
        </authorList>
    </citation>
    <scope>NUCLEOTIDE SEQUENCE [LARGE SCALE GENOMIC DNA]</scope>
    <source>
        <strain evidence="2">CGMCC 1.15399</strain>
    </source>
</reference>
<comment type="caution">
    <text evidence="1">The sequence shown here is derived from an EMBL/GenBank/DDBJ whole genome shotgun (WGS) entry which is preliminary data.</text>
</comment>
<dbReference type="EMBL" id="JBHUCM010000014">
    <property type="protein sequence ID" value="MFD1538768.1"/>
    <property type="molecule type" value="Genomic_DNA"/>
</dbReference>
<dbReference type="RefSeq" id="WP_219530648.1">
    <property type="nucleotide sequence ID" value="NZ_JAHKRM010000009.1"/>
</dbReference>
<dbReference type="Proteomes" id="UP001597097">
    <property type="component" value="Unassembled WGS sequence"/>
</dbReference>
<proteinExistence type="predicted"/>